<name>A0ABV9H2J9_9HYPH</name>
<dbReference type="RefSeq" id="WP_374829971.1">
    <property type="nucleotide sequence ID" value="NZ_JBHEEZ010000002.1"/>
</dbReference>
<gene>
    <name evidence="3" type="ORF">ACFO1V_00090</name>
</gene>
<feature type="compositionally biased region" description="Gly residues" evidence="1">
    <location>
        <begin position="241"/>
        <end position="250"/>
    </location>
</feature>
<feature type="region of interest" description="Disordered" evidence="1">
    <location>
        <begin position="197"/>
        <end position="273"/>
    </location>
</feature>
<evidence type="ECO:0000256" key="2">
    <source>
        <dbReference type="SAM" id="Phobius"/>
    </source>
</evidence>
<accession>A0ABV9H2J9</accession>
<feature type="region of interest" description="Disordered" evidence="1">
    <location>
        <begin position="91"/>
        <end position="156"/>
    </location>
</feature>
<reference evidence="4" key="1">
    <citation type="journal article" date="2019" name="Int. J. Syst. Evol. Microbiol.">
        <title>The Global Catalogue of Microorganisms (GCM) 10K type strain sequencing project: providing services to taxonomists for standard genome sequencing and annotation.</title>
        <authorList>
            <consortium name="The Broad Institute Genomics Platform"/>
            <consortium name="The Broad Institute Genome Sequencing Center for Infectious Disease"/>
            <person name="Wu L."/>
            <person name="Ma J."/>
        </authorList>
    </citation>
    <scope>NUCLEOTIDE SEQUENCE [LARGE SCALE GENOMIC DNA]</scope>
    <source>
        <strain evidence="4">CGMCC 1.15731</strain>
    </source>
</reference>
<comment type="caution">
    <text evidence="3">The sequence shown here is derived from an EMBL/GenBank/DDBJ whole genome shotgun (WGS) entry which is preliminary data.</text>
</comment>
<evidence type="ECO:0000313" key="4">
    <source>
        <dbReference type="Proteomes" id="UP001596042"/>
    </source>
</evidence>
<keyword evidence="2" id="KW-1133">Transmembrane helix</keyword>
<evidence type="ECO:0000313" key="3">
    <source>
        <dbReference type="EMBL" id="MFC4623643.1"/>
    </source>
</evidence>
<evidence type="ECO:0000256" key="1">
    <source>
        <dbReference type="SAM" id="MobiDB-lite"/>
    </source>
</evidence>
<organism evidence="3 4">
    <name type="scientific">Daeguia caeni</name>
    <dbReference type="NCBI Taxonomy" id="439612"/>
    <lineage>
        <taxon>Bacteria</taxon>
        <taxon>Pseudomonadati</taxon>
        <taxon>Pseudomonadota</taxon>
        <taxon>Alphaproteobacteria</taxon>
        <taxon>Hyphomicrobiales</taxon>
        <taxon>Brucellaceae</taxon>
        <taxon>Daeguia</taxon>
    </lineage>
</organism>
<protein>
    <submittedName>
        <fullName evidence="3">Transcriptional regulator</fullName>
    </submittedName>
</protein>
<keyword evidence="4" id="KW-1185">Reference proteome</keyword>
<keyword evidence="2" id="KW-0812">Transmembrane</keyword>
<feature type="compositionally biased region" description="Polar residues" evidence="1">
    <location>
        <begin position="253"/>
        <end position="273"/>
    </location>
</feature>
<dbReference type="EMBL" id="JBHSEL010000001">
    <property type="protein sequence ID" value="MFC4623643.1"/>
    <property type="molecule type" value="Genomic_DNA"/>
</dbReference>
<keyword evidence="2" id="KW-0472">Membrane</keyword>
<feature type="transmembrane region" description="Helical" evidence="2">
    <location>
        <begin position="160"/>
        <end position="181"/>
    </location>
</feature>
<proteinExistence type="predicted"/>
<dbReference type="Proteomes" id="UP001596042">
    <property type="component" value="Unassembled WGS sequence"/>
</dbReference>
<feature type="compositionally biased region" description="Basic and acidic residues" evidence="1">
    <location>
        <begin position="123"/>
        <end position="148"/>
    </location>
</feature>
<sequence>MADFVAVLKKTIDAQADQSPELRQRVYAKARATIEQKLVTANASQAFAVRQRNLLEAAIAEVEAYYAPSPKPTEEPVDDALEDFLHGAEPDQTRSAADDQFAAEPQPGRAEKAPGQDGGSDFAVERADAGFTERAHETDFSRLDDRERPQRRKPHEKRNFKAWAIAALALIVIAGAGYAFWTNKDNLQELATSMGRKDVPAASSGSDQASETAMPEQPETKPEPKMTQRLLPDGTERDEGPAGGTPGIGEGTSTAQATPVETPQTSATEQPAVTGQEALLYEERSGTESGTVLKGTVQWSVIEESPSEGEPAQPAVRAKVTIPANNLELKMTFRKNTDQSIPASHLVELFFTVPEDFSGGVVDNVQRITFKDTEEAAGNPLIAVPSKIADNFFIIWLNDARTAIDTNLKLMRNQHWLDIPISYRNGRRALISLEKGAPGEKAFNEVFGGN</sequence>